<keyword evidence="1" id="KW-0812">Transmembrane</keyword>
<name>A0A0K9FDG6_9BACI</name>
<protein>
    <submittedName>
        <fullName evidence="2">Uncharacterized protein</fullName>
    </submittedName>
</protein>
<organism evidence="2 3">
    <name type="scientific">Lysinibacillus xylanilyticus</name>
    <dbReference type="NCBI Taxonomy" id="582475"/>
    <lineage>
        <taxon>Bacteria</taxon>
        <taxon>Bacillati</taxon>
        <taxon>Bacillota</taxon>
        <taxon>Bacilli</taxon>
        <taxon>Bacillales</taxon>
        <taxon>Bacillaceae</taxon>
        <taxon>Lysinibacillus</taxon>
    </lineage>
</organism>
<feature type="transmembrane region" description="Helical" evidence="1">
    <location>
        <begin position="15"/>
        <end position="33"/>
    </location>
</feature>
<dbReference type="Proteomes" id="UP000037326">
    <property type="component" value="Unassembled WGS sequence"/>
</dbReference>
<comment type="caution">
    <text evidence="2">The sequence shown here is derived from an EMBL/GenBank/DDBJ whole genome shotgun (WGS) entry which is preliminary data.</text>
</comment>
<sequence>MIRSISPPTMFEAGWDLNLVSLIVSIIALSFTFTQKTKRSKAHGRPRTKVAFPMLYVIVGGD</sequence>
<evidence type="ECO:0000313" key="3">
    <source>
        <dbReference type="Proteomes" id="UP000037326"/>
    </source>
</evidence>
<evidence type="ECO:0000256" key="1">
    <source>
        <dbReference type="SAM" id="Phobius"/>
    </source>
</evidence>
<accession>A0A0K9FDG6</accession>
<dbReference type="EMBL" id="LFXJ01000005">
    <property type="protein sequence ID" value="KMY32196.1"/>
    <property type="molecule type" value="Genomic_DNA"/>
</dbReference>
<dbReference type="AlphaFoldDB" id="A0A0K9FDG6"/>
<reference evidence="3" key="1">
    <citation type="submission" date="2015-07" db="EMBL/GenBank/DDBJ databases">
        <authorList>
            <consortium name="Consortium for Microbial Forensics and Genomics (microFORGE)"/>
            <person name="Knight B.M."/>
            <person name="Roberts D.P."/>
            <person name="Lin D."/>
            <person name="Hari K."/>
            <person name="Fletcher J."/>
            <person name="Melcher U."/>
            <person name="Blagden T."/>
            <person name="Winegar R.A."/>
        </authorList>
    </citation>
    <scope>NUCLEOTIDE SEQUENCE [LARGE SCALE GENOMIC DNA]</scope>
    <source>
        <strain evidence="3">DSM 23493</strain>
    </source>
</reference>
<evidence type="ECO:0000313" key="2">
    <source>
        <dbReference type="EMBL" id="KMY32196.1"/>
    </source>
</evidence>
<keyword evidence="1" id="KW-0472">Membrane</keyword>
<dbReference type="PATRIC" id="fig|582475.4.peg.1254"/>
<keyword evidence="1" id="KW-1133">Transmembrane helix</keyword>
<proteinExistence type="predicted"/>
<gene>
    <name evidence="2" type="ORF">ACZ11_08575</name>
</gene>